<evidence type="ECO:0000313" key="2">
    <source>
        <dbReference type="Proteomes" id="UP001162131"/>
    </source>
</evidence>
<dbReference type="AlphaFoldDB" id="A0AAU9IXB2"/>
<reference evidence="1" key="1">
    <citation type="submission" date="2021-09" db="EMBL/GenBank/DDBJ databases">
        <authorList>
            <consortium name="AG Swart"/>
            <person name="Singh M."/>
            <person name="Singh A."/>
            <person name="Seah K."/>
            <person name="Emmerich C."/>
        </authorList>
    </citation>
    <scope>NUCLEOTIDE SEQUENCE</scope>
    <source>
        <strain evidence="1">ATCC30299</strain>
    </source>
</reference>
<evidence type="ECO:0000313" key="1">
    <source>
        <dbReference type="EMBL" id="CAG9318150.1"/>
    </source>
</evidence>
<keyword evidence="2" id="KW-1185">Reference proteome</keyword>
<name>A0AAU9IXB2_9CILI</name>
<organism evidence="1 2">
    <name type="scientific">Blepharisma stoltei</name>
    <dbReference type="NCBI Taxonomy" id="1481888"/>
    <lineage>
        <taxon>Eukaryota</taxon>
        <taxon>Sar</taxon>
        <taxon>Alveolata</taxon>
        <taxon>Ciliophora</taxon>
        <taxon>Postciliodesmatophora</taxon>
        <taxon>Heterotrichea</taxon>
        <taxon>Heterotrichida</taxon>
        <taxon>Blepharismidae</taxon>
        <taxon>Blepharisma</taxon>
    </lineage>
</organism>
<dbReference type="Proteomes" id="UP001162131">
    <property type="component" value="Unassembled WGS sequence"/>
</dbReference>
<comment type="caution">
    <text evidence="1">The sequence shown here is derived from an EMBL/GenBank/DDBJ whole genome shotgun (WGS) entry which is preliminary data.</text>
</comment>
<accession>A0AAU9IXB2</accession>
<proteinExistence type="predicted"/>
<sequence length="134" mass="15956">MRLKLFRRDNVEYSLLTLKKSPIEIIHRFSTSFFTRDTLMSKPIHQLWPLEIPIKVYGTSSFYIISYCVFRKIVISLLCSFKFSGIQCNNFFHYQPLELLFLQCSSFRYIFGKLILRIHAEMIQVASFDIFAFC</sequence>
<protein>
    <submittedName>
        <fullName evidence="1">Uncharacterized protein</fullName>
    </submittedName>
</protein>
<dbReference type="EMBL" id="CAJZBQ010000020">
    <property type="protein sequence ID" value="CAG9318150.1"/>
    <property type="molecule type" value="Genomic_DNA"/>
</dbReference>
<gene>
    <name evidence="1" type="ORF">BSTOLATCC_MIC20632</name>
</gene>